<name>G0ML54_CAEBE</name>
<dbReference type="Proteomes" id="UP000008068">
    <property type="component" value="Unassembled WGS sequence"/>
</dbReference>
<keyword evidence="1" id="KW-0472">Membrane</keyword>
<protein>
    <submittedName>
        <fullName evidence="2">Uncharacterized protein</fullName>
    </submittedName>
</protein>
<dbReference type="STRING" id="135651.G0ML54"/>
<evidence type="ECO:0000256" key="1">
    <source>
        <dbReference type="SAM" id="Phobius"/>
    </source>
</evidence>
<accession>G0ML54</accession>
<keyword evidence="1" id="KW-0812">Transmembrane</keyword>
<sequence>MDEKQRLQAYRFVAYSAVTFSTVAVFSFNRTEEYKMESGEQEKCAFAHHHCNGGATTSSRLPLCCLFGCHLLGCRRLLPLHYPSNGLQLRPRNQDPNQP</sequence>
<proteinExistence type="predicted"/>
<evidence type="ECO:0000313" key="3">
    <source>
        <dbReference type="Proteomes" id="UP000008068"/>
    </source>
</evidence>
<dbReference type="AlphaFoldDB" id="G0ML54"/>
<dbReference type="InParanoid" id="G0ML54"/>
<keyword evidence="1" id="KW-1133">Transmembrane helix</keyword>
<dbReference type="OrthoDB" id="5985978at2759"/>
<dbReference type="HOGENOM" id="CLU_2322439_0_0_1"/>
<reference evidence="3" key="1">
    <citation type="submission" date="2011-07" db="EMBL/GenBank/DDBJ databases">
        <authorList>
            <consortium name="Caenorhabditis brenneri Sequencing and Analysis Consortium"/>
            <person name="Wilson R.K."/>
        </authorList>
    </citation>
    <scope>NUCLEOTIDE SEQUENCE [LARGE SCALE GENOMIC DNA]</scope>
    <source>
        <strain evidence="3">PB2801</strain>
    </source>
</reference>
<gene>
    <name evidence="2" type="ORF">CAEBREN_03581</name>
</gene>
<evidence type="ECO:0000313" key="2">
    <source>
        <dbReference type="EMBL" id="EGT34907.1"/>
    </source>
</evidence>
<dbReference type="EMBL" id="GL379799">
    <property type="protein sequence ID" value="EGT34907.1"/>
    <property type="molecule type" value="Genomic_DNA"/>
</dbReference>
<organism evidence="3">
    <name type="scientific">Caenorhabditis brenneri</name>
    <name type="common">Nematode worm</name>
    <dbReference type="NCBI Taxonomy" id="135651"/>
    <lineage>
        <taxon>Eukaryota</taxon>
        <taxon>Metazoa</taxon>
        <taxon>Ecdysozoa</taxon>
        <taxon>Nematoda</taxon>
        <taxon>Chromadorea</taxon>
        <taxon>Rhabditida</taxon>
        <taxon>Rhabditina</taxon>
        <taxon>Rhabditomorpha</taxon>
        <taxon>Rhabditoidea</taxon>
        <taxon>Rhabditidae</taxon>
        <taxon>Peloderinae</taxon>
        <taxon>Caenorhabditis</taxon>
    </lineage>
</organism>
<feature type="transmembrane region" description="Helical" evidence="1">
    <location>
        <begin position="12"/>
        <end position="28"/>
    </location>
</feature>
<keyword evidence="3" id="KW-1185">Reference proteome</keyword>